<comment type="caution">
    <text evidence="1">The sequence shown here is derived from an EMBL/GenBank/DDBJ whole genome shotgun (WGS) entry which is preliminary data.</text>
</comment>
<dbReference type="Proteomes" id="UP001530293">
    <property type="component" value="Unassembled WGS sequence"/>
</dbReference>
<accession>A0ABD3MEN6</accession>
<proteinExistence type="predicted"/>
<dbReference type="InterPro" id="IPR015797">
    <property type="entry name" value="NUDIX_hydrolase-like_dom_sf"/>
</dbReference>
<keyword evidence="2" id="KW-1185">Reference proteome</keyword>
<dbReference type="SUPFAM" id="SSF55811">
    <property type="entry name" value="Nudix"/>
    <property type="match status" value="1"/>
</dbReference>
<dbReference type="EMBL" id="JALLBG020000143">
    <property type="protein sequence ID" value="KAL3762062.1"/>
    <property type="molecule type" value="Genomic_DNA"/>
</dbReference>
<sequence>MKYERARERNGPSSFLSIITQCLLLIIALRRVHSKPSPSPLLPPHTTTTITTTTSQVAAHYPRGRDRPHNYQILKDEVHYSGWRKVVRRSVTINDHPHKRIDFDVIDQAQSSGGAVIVFAWNSTSKTATIIREYMPGPHRVLSGLAAGIVEDGKHANELGEEISLVAAKFELEEECHLAGGTWHRLTEDGVSVPMDKYVITEITPYLVIDAQHVPHPRPLDDEEDIEIVRGISADQILQMIREGDFNLVGGWGALLALQKLRELGEIK</sequence>
<name>A0ABD3MEN6_9STRA</name>
<protein>
    <recommendedName>
        <fullName evidence="3">Nudix hydrolase domain-containing protein</fullName>
    </recommendedName>
</protein>
<dbReference type="AlphaFoldDB" id="A0ABD3MEN6"/>
<evidence type="ECO:0008006" key="3">
    <source>
        <dbReference type="Google" id="ProtNLM"/>
    </source>
</evidence>
<evidence type="ECO:0000313" key="2">
    <source>
        <dbReference type="Proteomes" id="UP001530293"/>
    </source>
</evidence>
<organism evidence="1 2">
    <name type="scientific">Discostella pseudostelligera</name>
    <dbReference type="NCBI Taxonomy" id="259834"/>
    <lineage>
        <taxon>Eukaryota</taxon>
        <taxon>Sar</taxon>
        <taxon>Stramenopiles</taxon>
        <taxon>Ochrophyta</taxon>
        <taxon>Bacillariophyta</taxon>
        <taxon>Coscinodiscophyceae</taxon>
        <taxon>Thalassiosirophycidae</taxon>
        <taxon>Stephanodiscales</taxon>
        <taxon>Stephanodiscaceae</taxon>
        <taxon>Discostella</taxon>
    </lineage>
</organism>
<dbReference type="Gene3D" id="3.90.79.10">
    <property type="entry name" value="Nucleoside Triphosphate Pyrophosphohydrolase"/>
    <property type="match status" value="1"/>
</dbReference>
<gene>
    <name evidence="1" type="ORF">ACHAWU_002158</name>
</gene>
<reference evidence="1 2" key="1">
    <citation type="submission" date="2024-10" db="EMBL/GenBank/DDBJ databases">
        <title>Updated reference genomes for cyclostephanoid diatoms.</title>
        <authorList>
            <person name="Roberts W.R."/>
            <person name="Alverson A.J."/>
        </authorList>
    </citation>
    <scope>NUCLEOTIDE SEQUENCE [LARGE SCALE GENOMIC DNA]</scope>
    <source>
        <strain evidence="1 2">AJA232-27</strain>
    </source>
</reference>
<evidence type="ECO:0000313" key="1">
    <source>
        <dbReference type="EMBL" id="KAL3762062.1"/>
    </source>
</evidence>